<dbReference type="PANTHER" id="PTHR43761">
    <property type="entry name" value="D-ISOMER SPECIFIC 2-HYDROXYACID DEHYDROGENASE FAMILY PROTEIN (AFU_ORTHOLOGUE AFUA_1G13630)"/>
    <property type="match status" value="1"/>
</dbReference>
<dbReference type="Pfam" id="PF00389">
    <property type="entry name" value="2-Hacid_dh"/>
    <property type="match status" value="1"/>
</dbReference>
<dbReference type="InterPro" id="IPR029753">
    <property type="entry name" value="D-isomer_DH_CS"/>
</dbReference>
<sequence>MEGINIAVLDAATLGDDISFGQFEKFGRVDVYERTDTRQIRFRVMDADVIIVNKIRINESTVGEAKRLKLICVTATGFDNIDLDMCRRRGIAVANVRGYSSQSVAQVTVALALSLVNHIPSYDRYVKDYSYSRSGVQNHLKPVFHELSSLTWGIVGLGGIGLRVAEAAKALGCEILAFKRRPDPLYKCVKLEELCRRSDIISIHLPLNDITRGIISAERIAEMKPGAVVVNAARGAVTDEAALAAAVADGRLGGFATDVYSEEPLSASSPYISIMDMPNVLFTPHMAWGAYEARIRCMDEIEKNIAAFMNGRKRNRVD</sequence>
<gene>
    <name evidence="7" type="ORF">IAA61_05395</name>
</gene>
<dbReference type="InterPro" id="IPR050418">
    <property type="entry name" value="D-iso_2-hydroxyacid_DH_PdxB"/>
</dbReference>
<evidence type="ECO:0000313" key="8">
    <source>
        <dbReference type="Proteomes" id="UP000824109"/>
    </source>
</evidence>
<dbReference type="AlphaFoldDB" id="A0A9D1SEJ5"/>
<dbReference type="SUPFAM" id="SSF52283">
    <property type="entry name" value="Formate/glycerate dehydrogenase catalytic domain-like"/>
    <property type="match status" value="1"/>
</dbReference>
<comment type="caution">
    <text evidence="7">The sequence shown here is derived from an EMBL/GenBank/DDBJ whole genome shotgun (WGS) entry which is preliminary data.</text>
</comment>
<comment type="similarity">
    <text evidence="1 4">Belongs to the D-isomer specific 2-hydroxyacid dehydrogenase family.</text>
</comment>
<protein>
    <submittedName>
        <fullName evidence="7">Hydroxyacid dehydrogenase</fullName>
        <ecNumber evidence="7">1.1.1.272</ecNumber>
    </submittedName>
</protein>
<dbReference type="PROSITE" id="PS00670">
    <property type="entry name" value="D_2_HYDROXYACID_DH_2"/>
    <property type="match status" value="1"/>
</dbReference>
<evidence type="ECO:0000256" key="2">
    <source>
        <dbReference type="ARBA" id="ARBA00023002"/>
    </source>
</evidence>
<reference evidence="7" key="1">
    <citation type="submission" date="2020-10" db="EMBL/GenBank/DDBJ databases">
        <authorList>
            <person name="Gilroy R."/>
        </authorList>
    </citation>
    <scope>NUCLEOTIDE SEQUENCE</scope>
    <source>
        <strain evidence="7">USAMLcec3-3695</strain>
    </source>
</reference>
<evidence type="ECO:0000256" key="3">
    <source>
        <dbReference type="ARBA" id="ARBA00023027"/>
    </source>
</evidence>
<keyword evidence="2 4" id="KW-0560">Oxidoreductase</keyword>
<dbReference type="InterPro" id="IPR036291">
    <property type="entry name" value="NAD(P)-bd_dom_sf"/>
</dbReference>
<name>A0A9D1SEJ5_9FIRM</name>
<evidence type="ECO:0000259" key="6">
    <source>
        <dbReference type="Pfam" id="PF02826"/>
    </source>
</evidence>
<evidence type="ECO:0000256" key="4">
    <source>
        <dbReference type="RuleBase" id="RU003719"/>
    </source>
</evidence>
<dbReference type="Gene3D" id="3.40.50.720">
    <property type="entry name" value="NAD(P)-binding Rossmann-like Domain"/>
    <property type="match status" value="2"/>
</dbReference>
<keyword evidence="3" id="KW-0520">NAD</keyword>
<evidence type="ECO:0000313" key="7">
    <source>
        <dbReference type="EMBL" id="HIU57231.1"/>
    </source>
</evidence>
<dbReference type="InterPro" id="IPR006140">
    <property type="entry name" value="D-isomer_DH_NAD-bd"/>
</dbReference>
<evidence type="ECO:0000259" key="5">
    <source>
        <dbReference type="Pfam" id="PF00389"/>
    </source>
</evidence>
<reference evidence="7" key="2">
    <citation type="journal article" date="2021" name="PeerJ">
        <title>Extensive microbial diversity within the chicken gut microbiome revealed by metagenomics and culture.</title>
        <authorList>
            <person name="Gilroy R."/>
            <person name="Ravi A."/>
            <person name="Getino M."/>
            <person name="Pursley I."/>
            <person name="Horton D.L."/>
            <person name="Alikhan N.F."/>
            <person name="Baker D."/>
            <person name="Gharbi K."/>
            <person name="Hall N."/>
            <person name="Watson M."/>
            <person name="Adriaenssens E.M."/>
            <person name="Foster-Nyarko E."/>
            <person name="Jarju S."/>
            <person name="Secka A."/>
            <person name="Antonio M."/>
            <person name="Oren A."/>
            <person name="Chaudhuri R.R."/>
            <person name="La Ragione R."/>
            <person name="Hildebrand F."/>
            <person name="Pallen M.J."/>
        </authorList>
    </citation>
    <scope>NUCLEOTIDE SEQUENCE</scope>
    <source>
        <strain evidence="7">USAMLcec3-3695</strain>
    </source>
</reference>
<accession>A0A9D1SEJ5</accession>
<proteinExistence type="inferred from homology"/>
<feature type="domain" description="D-isomer specific 2-hydroxyacid dehydrogenase NAD-binding" evidence="6">
    <location>
        <begin position="109"/>
        <end position="287"/>
    </location>
</feature>
<dbReference type="GO" id="GO:0050578">
    <property type="term" value="F:(2R)-2-hydroxyacid dehydrogenase (NADP+) activity"/>
    <property type="evidence" value="ECO:0007669"/>
    <property type="project" value="UniProtKB-EC"/>
</dbReference>
<evidence type="ECO:0000256" key="1">
    <source>
        <dbReference type="ARBA" id="ARBA00005854"/>
    </source>
</evidence>
<dbReference type="Proteomes" id="UP000824109">
    <property type="component" value="Unassembled WGS sequence"/>
</dbReference>
<dbReference type="Pfam" id="PF02826">
    <property type="entry name" value="2-Hacid_dh_C"/>
    <property type="match status" value="1"/>
</dbReference>
<dbReference type="EMBL" id="DVNB01000054">
    <property type="protein sequence ID" value="HIU57231.1"/>
    <property type="molecule type" value="Genomic_DNA"/>
</dbReference>
<dbReference type="PANTHER" id="PTHR43761:SF1">
    <property type="entry name" value="D-ISOMER SPECIFIC 2-HYDROXYACID DEHYDROGENASE CATALYTIC DOMAIN-CONTAINING PROTEIN-RELATED"/>
    <property type="match status" value="1"/>
</dbReference>
<organism evidence="7 8">
    <name type="scientific">Candidatus Ornithomonoglobus merdipullorum</name>
    <dbReference type="NCBI Taxonomy" id="2840895"/>
    <lineage>
        <taxon>Bacteria</taxon>
        <taxon>Bacillati</taxon>
        <taxon>Bacillota</taxon>
        <taxon>Clostridia</taxon>
        <taxon>Candidatus Ornithomonoglobus</taxon>
    </lineage>
</organism>
<feature type="domain" description="D-isomer specific 2-hydroxyacid dehydrogenase catalytic" evidence="5">
    <location>
        <begin position="23"/>
        <end position="317"/>
    </location>
</feature>
<dbReference type="PROSITE" id="PS00671">
    <property type="entry name" value="D_2_HYDROXYACID_DH_3"/>
    <property type="match status" value="1"/>
</dbReference>
<dbReference type="InterPro" id="IPR006139">
    <property type="entry name" value="D-isomer_2_OHA_DH_cat_dom"/>
</dbReference>
<dbReference type="SUPFAM" id="SSF51735">
    <property type="entry name" value="NAD(P)-binding Rossmann-fold domains"/>
    <property type="match status" value="1"/>
</dbReference>
<dbReference type="EC" id="1.1.1.272" evidence="7"/>
<dbReference type="GO" id="GO:0051287">
    <property type="term" value="F:NAD binding"/>
    <property type="evidence" value="ECO:0007669"/>
    <property type="project" value="InterPro"/>
</dbReference>